<reference evidence="1 2" key="2">
    <citation type="journal article" date="2022" name="Mol. Ecol. Resour.">
        <title>The genomes of chicory, endive, great burdock and yacon provide insights into Asteraceae paleo-polyploidization history and plant inulin production.</title>
        <authorList>
            <person name="Fan W."/>
            <person name="Wang S."/>
            <person name="Wang H."/>
            <person name="Wang A."/>
            <person name="Jiang F."/>
            <person name="Liu H."/>
            <person name="Zhao H."/>
            <person name="Xu D."/>
            <person name="Zhang Y."/>
        </authorList>
    </citation>
    <scope>NUCLEOTIDE SEQUENCE [LARGE SCALE GENOMIC DNA]</scope>
    <source>
        <strain evidence="2">cv. Yunnan</strain>
        <tissue evidence="1">Leaves</tissue>
    </source>
</reference>
<gene>
    <name evidence="1" type="ORF">L1987_46015</name>
</gene>
<dbReference type="Proteomes" id="UP001056120">
    <property type="component" value="Linkage Group LG15"/>
</dbReference>
<evidence type="ECO:0000313" key="2">
    <source>
        <dbReference type="Proteomes" id="UP001056120"/>
    </source>
</evidence>
<sequence>MMEGPSVVSICEKCVVDGTFTNDNDREESKGANDDNDDIEYDGDEDGETQRDVDDEDNGDDNQVVTLSHTPPSAAMMILSVIEAF</sequence>
<accession>A0ACB9FYK1</accession>
<keyword evidence="2" id="KW-1185">Reference proteome</keyword>
<comment type="caution">
    <text evidence="1">The sequence shown here is derived from an EMBL/GenBank/DDBJ whole genome shotgun (WGS) entry which is preliminary data.</text>
</comment>
<name>A0ACB9FYK1_9ASTR</name>
<reference evidence="2" key="1">
    <citation type="journal article" date="2022" name="Mol. Ecol. Resour.">
        <title>The genomes of chicory, endive, great burdock and yacon provide insights into Asteraceae palaeo-polyploidization history and plant inulin production.</title>
        <authorList>
            <person name="Fan W."/>
            <person name="Wang S."/>
            <person name="Wang H."/>
            <person name="Wang A."/>
            <person name="Jiang F."/>
            <person name="Liu H."/>
            <person name="Zhao H."/>
            <person name="Xu D."/>
            <person name="Zhang Y."/>
        </authorList>
    </citation>
    <scope>NUCLEOTIDE SEQUENCE [LARGE SCALE GENOMIC DNA]</scope>
    <source>
        <strain evidence="2">cv. Yunnan</strain>
    </source>
</reference>
<dbReference type="EMBL" id="CM042032">
    <property type="protein sequence ID" value="KAI3776242.1"/>
    <property type="molecule type" value="Genomic_DNA"/>
</dbReference>
<organism evidence="1 2">
    <name type="scientific">Smallanthus sonchifolius</name>
    <dbReference type="NCBI Taxonomy" id="185202"/>
    <lineage>
        <taxon>Eukaryota</taxon>
        <taxon>Viridiplantae</taxon>
        <taxon>Streptophyta</taxon>
        <taxon>Embryophyta</taxon>
        <taxon>Tracheophyta</taxon>
        <taxon>Spermatophyta</taxon>
        <taxon>Magnoliopsida</taxon>
        <taxon>eudicotyledons</taxon>
        <taxon>Gunneridae</taxon>
        <taxon>Pentapetalae</taxon>
        <taxon>asterids</taxon>
        <taxon>campanulids</taxon>
        <taxon>Asterales</taxon>
        <taxon>Asteraceae</taxon>
        <taxon>Asteroideae</taxon>
        <taxon>Heliantheae alliance</taxon>
        <taxon>Millerieae</taxon>
        <taxon>Smallanthus</taxon>
    </lineage>
</organism>
<evidence type="ECO:0000313" key="1">
    <source>
        <dbReference type="EMBL" id="KAI3776242.1"/>
    </source>
</evidence>
<protein>
    <submittedName>
        <fullName evidence="1">Uncharacterized protein</fullName>
    </submittedName>
</protein>
<proteinExistence type="predicted"/>